<evidence type="ECO:0000259" key="3">
    <source>
        <dbReference type="PROSITE" id="PS51762"/>
    </source>
</evidence>
<proteinExistence type="predicted"/>
<dbReference type="EMBL" id="BMFT01000002">
    <property type="protein sequence ID" value="GGH31636.1"/>
    <property type="molecule type" value="Genomic_DNA"/>
</dbReference>
<feature type="domain" description="GH16" evidence="3">
    <location>
        <begin position="833"/>
        <end position="1175"/>
    </location>
</feature>
<evidence type="ECO:0000313" key="5">
    <source>
        <dbReference type="Proteomes" id="UP000659344"/>
    </source>
</evidence>
<evidence type="ECO:0000313" key="4">
    <source>
        <dbReference type="EMBL" id="GGH31636.1"/>
    </source>
</evidence>
<keyword evidence="2" id="KW-0732">Signal</keyword>
<feature type="signal peptide" evidence="2">
    <location>
        <begin position="1"/>
        <end position="32"/>
    </location>
</feature>
<gene>
    <name evidence="4" type="ORF">GCM10008013_35480</name>
</gene>
<dbReference type="SUPFAM" id="SSF49899">
    <property type="entry name" value="Concanavalin A-like lectins/glucanases"/>
    <property type="match status" value="1"/>
</dbReference>
<organism evidence="4 5">
    <name type="scientific">Paenibacillus segetis</name>
    <dbReference type="NCBI Taxonomy" id="1325360"/>
    <lineage>
        <taxon>Bacteria</taxon>
        <taxon>Bacillati</taxon>
        <taxon>Bacillota</taxon>
        <taxon>Bacilli</taxon>
        <taxon>Bacillales</taxon>
        <taxon>Paenibacillaceae</taxon>
        <taxon>Paenibacillus</taxon>
    </lineage>
</organism>
<protein>
    <recommendedName>
        <fullName evidence="3">GH16 domain-containing protein</fullName>
    </recommendedName>
</protein>
<reference evidence="5" key="1">
    <citation type="journal article" date="2019" name="Int. J. Syst. Evol. Microbiol.">
        <title>The Global Catalogue of Microorganisms (GCM) 10K type strain sequencing project: providing services to taxonomists for standard genome sequencing and annotation.</title>
        <authorList>
            <consortium name="The Broad Institute Genomics Platform"/>
            <consortium name="The Broad Institute Genome Sequencing Center for Infectious Disease"/>
            <person name="Wu L."/>
            <person name="Ma J."/>
        </authorList>
    </citation>
    <scope>NUCLEOTIDE SEQUENCE [LARGE SCALE GENOMIC DNA]</scope>
    <source>
        <strain evidence="5">CGMCC 1.12769</strain>
    </source>
</reference>
<comment type="caution">
    <text evidence="4">The sequence shown here is derived from an EMBL/GenBank/DDBJ whole genome shotgun (WGS) entry which is preliminary data.</text>
</comment>
<feature type="region of interest" description="Disordered" evidence="1">
    <location>
        <begin position="976"/>
        <end position="996"/>
    </location>
</feature>
<dbReference type="PROSITE" id="PS51762">
    <property type="entry name" value="GH16_2"/>
    <property type="match status" value="1"/>
</dbReference>
<dbReference type="InterPro" id="IPR000757">
    <property type="entry name" value="Beta-glucanase-like"/>
</dbReference>
<dbReference type="Proteomes" id="UP000659344">
    <property type="component" value="Unassembled WGS sequence"/>
</dbReference>
<evidence type="ECO:0000256" key="1">
    <source>
        <dbReference type="SAM" id="MobiDB-lite"/>
    </source>
</evidence>
<name>A0ABQ1YNX0_9BACL</name>
<keyword evidence="5" id="KW-1185">Reference proteome</keyword>
<feature type="chain" id="PRO_5045786631" description="GH16 domain-containing protein" evidence="2">
    <location>
        <begin position="33"/>
        <end position="1450"/>
    </location>
</feature>
<sequence>MKLKLARKGLSLTLVMLMAVTSFPYAPPLAQAAPGSGEALYVGRDVYTNATAEQLKQAIGSGHNVANKPEFHALLDGSPGLADFTRPNILDWVHYVSRDGANSGENLTGALGQVKHVKSGVDGDRLDINGADGSAKNGGNYADLGLFGPKYTDGVLLSGGTGVNSTENVNMRRAHPAFTGTNATATFTAPSANGSSRTLEIYLAVNGGQNVTATATMNGASVATVPAFDRRVEDTTASTNKLTGLKYVFTYTGDENEYPLVVKFTLAAGDNKDWSGLRPVAACILDGTTNTLDVTGGTAAYEKQFSKPGDTSEFLSGRTIKLTAVDAPFGKVFDAWTGEDASLFDNPNSAMTTFTMPNHPVTLTATYKDMATRSVTVTGGTAEEVGGSNTGESIRAYVGSTITLKAGTPPEGQVFKNWKIVNNISGVTFADPNASTTTFVMPDAEVEIGVDYRVKSTTEPGIKNNEDSQTGTKKYNDFLFSKHSAGEPRNPVAGTTSFSDISNNTAVPGVPQIDDNLSAPNVLDWMRFTNNGSGAKENRKAGAGLLTAKFAGTVSNTRSHGQNEERKNIRLAYFDGTSPAEDSSSYSVVRTGTTTAEFTAPSMENIERTLDVYLTFQATNARTLTISATMPKQGGGNYVYTKTENLVKMDTISKTSGRYAARFSFTYAGDAGENPMTVKFSLNNTSGNMGVHGVRLTEGAPEPQIYMTTPDLDNDKYAITVPKSLFQRRNFPVKVVDSTGNLVSDPAVTYSYEGVSSNVKGQTNISGITIGNDGMLYVRPDTGASMTIAVTVSATVDGVPVSVTRNVRIIKNANIKDWPTRGAEDGPLGKNANDWKLYFNDDFSGPELDATAWVPQYLQSWAINKDNSETQYEFVKDETGNGYLALGAKEQRPDFSEGFNGTNDGGDQPIVALTSRDRHHQHLLEDGRGDALDPDLPDFDGLVTTKYGYFETRLRLPSTGDGAHFAWWMIGAQDDSHPTQALSGPEPTGTKHGAGTASDKYDFGPGNWGNYVFYTSDQGVEYDILEITADKNSPNGEYNRWLPVIHKNGSRLSPSNPANGRWWAGSDVSTTPNSATSPYGRYDYTKHTEDGYTGGRDAYQEFHVYGFEWDETGTRMYIDGHLVYVSSRTADYRMQTILSIYLGRNGEGDGYGHDHGYWPKEAMFDYFRIYKKKDPVPTSIVINGLQDAEGNPVKGRYNTSWDYFKQGSTVNLSATVLDQFGVPYDISGNPNLSIKWRFSNDIGGSKQLTGGTVDLVGAAKVTYPANYSATTMTGLNLNANTGLLTVAADAAKNQDIFLTAYLADSSNQSGYYGGKLTVASDNAANETNRNRGKIQETKHIKVSGEAPKPHRIFFDHPVMTIAPGETISVKATVYDQYNNPMPGQTLRYVLTKDVTLRETVDLSLSGITLSGNDLTAASNAELGKQIMVRAQLDDNVFQNLALKVEFTQNQ</sequence>
<dbReference type="InterPro" id="IPR013320">
    <property type="entry name" value="ConA-like_dom_sf"/>
</dbReference>
<dbReference type="RefSeq" id="WP_188541188.1">
    <property type="nucleotide sequence ID" value="NZ_BMFT01000002.1"/>
</dbReference>
<dbReference type="InterPro" id="IPR044060">
    <property type="entry name" value="Bacterial_rp_domain"/>
</dbReference>
<dbReference type="CDD" id="cd00413">
    <property type="entry name" value="Glyco_hydrolase_16"/>
    <property type="match status" value="1"/>
</dbReference>
<dbReference type="Pfam" id="PF18998">
    <property type="entry name" value="Flg_new_2"/>
    <property type="match status" value="2"/>
</dbReference>
<dbReference type="Gene3D" id="2.60.120.200">
    <property type="match status" value="1"/>
</dbReference>
<accession>A0ABQ1YNX0</accession>
<evidence type="ECO:0000256" key="2">
    <source>
        <dbReference type="SAM" id="SignalP"/>
    </source>
</evidence>